<organism evidence="1 2">
    <name type="scientific">Cognatishimia activa</name>
    <dbReference type="NCBI Taxonomy" id="1715691"/>
    <lineage>
        <taxon>Bacteria</taxon>
        <taxon>Pseudomonadati</taxon>
        <taxon>Pseudomonadota</taxon>
        <taxon>Alphaproteobacteria</taxon>
        <taxon>Rhodobacterales</taxon>
        <taxon>Paracoccaceae</taxon>
        <taxon>Cognatishimia</taxon>
    </lineage>
</organism>
<gene>
    <name evidence="1" type="ORF">HZ995_02640</name>
</gene>
<evidence type="ECO:0008006" key="3">
    <source>
        <dbReference type="Google" id="ProtNLM"/>
    </source>
</evidence>
<reference evidence="1" key="1">
    <citation type="submission" date="2020-07" db="EMBL/GenBank/DDBJ databases">
        <title>Genome sequences of bacteria associated with the marine, planktonic diatom Thalassiosira profunda strain ECT2AJA-044.</title>
        <authorList>
            <person name="Gargas C.B."/>
            <person name="Roberts W.R."/>
            <person name="Alverson A.J."/>
        </authorList>
    </citation>
    <scope>NUCLEOTIDE SEQUENCE</scope>
    <source>
        <strain evidence="1">ECT2AJA-044</strain>
    </source>
</reference>
<sequence>MGSIHRILAAAVLGFGLSACDRSEYLSPEVVLETEKGQVSCQLYTTDRLYWDEATGYPETMTKSEADAYCKAAGRERKDAAEAQAATQV</sequence>
<accession>A0A975EQP6</accession>
<evidence type="ECO:0000313" key="1">
    <source>
        <dbReference type="EMBL" id="QTN36434.1"/>
    </source>
</evidence>
<name>A0A975EQP6_9RHOB</name>
<dbReference type="KEGG" id="cact:HZ995_02640"/>
<proteinExistence type="predicted"/>
<dbReference type="AlphaFoldDB" id="A0A975EQP6"/>
<dbReference type="PROSITE" id="PS51257">
    <property type="entry name" value="PROKAR_LIPOPROTEIN"/>
    <property type="match status" value="1"/>
</dbReference>
<dbReference type="EMBL" id="CP060010">
    <property type="protein sequence ID" value="QTN36434.1"/>
    <property type="molecule type" value="Genomic_DNA"/>
</dbReference>
<protein>
    <recommendedName>
        <fullName evidence="3">Lipoprotein</fullName>
    </recommendedName>
</protein>
<dbReference type="Proteomes" id="UP000665026">
    <property type="component" value="Chromosome"/>
</dbReference>
<dbReference type="RefSeq" id="WP_209357133.1">
    <property type="nucleotide sequence ID" value="NZ_CP060010.1"/>
</dbReference>
<evidence type="ECO:0000313" key="2">
    <source>
        <dbReference type="Proteomes" id="UP000665026"/>
    </source>
</evidence>